<evidence type="ECO:0000256" key="3">
    <source>
        <dbReference type="ARBA" id="ARBA00023274"/>
    </source>
</evidence>
<evidence type="ECO:0000313" key="7">
    <source>
        <dbReference type="EMBL" id="KAF9450490.1"/>
    </source>
</evidence>
<dbReference type="InterPro" id="IPR016082">
    <property type="entry name" value="Ribosomal_uL30_ferredoxin-like"/>
</dbReference>
<name>A0A9P6C649_9AGAR</name>
<dbReference type="NCBIfam" id="TIGR01308">
    <property type="entry name" value="rpmD_bact"/>
    <property type="match status" value="1"/>
</dbReference>
<evidence type="ECO:0000313" key="8">
    <source>
        <dbReference type="Proteomes" id="UP000807342"/>
    </source>
</evidence>
<dbReference type="PANTHER" id="PTHR15892:SF2">
    <property type="entry name" value="LARGE RIBOSOMAL SUBUNIT PROTEIN UL30M"/>
    <property type="match status" value="1"/>
</dbReference>
<evidence type="ECO:0000256" key="2">
    <source>
        <dbReference type="ARBA" id="ARBA00022980"/>
    </source>
</evidence>
<keyword evidence="3" id="KW-0687">Ribonucleoprotein</keyword>
<proteinExistence type="inferred from homology"/>
<comment type="similarity">
    <text evidence="1">Belongs to the universal ribosomal protein uL30 family.</text>
</comment>
<dbReference type="GO" id="GO:0005739">
    <property type="term" value="C:mitochondrion"/>
    <property type="evidence" value="ECO:0007669"/>
    <property type="project" value="TreeGrafter"/>
</dbReference>
<dbReference type="PANTHER" id="PTHR15892">
    <property type="entry name" value="MITOCHONDRIAL RIBOSOMAL PROTEIN L30"/>
    <property type="match status" value="1"/>
</dbReference>
<dbReference type="GO" id="GO:0015934">
    <property type="term" value="C:large ribosomal subunit"/>
    <property type="evidence" value="ECO:0007669"/>
    <property type="project" value="InterPro"/>
</dbReference>
<dbReference type="GO" id="GO:0003735">
    <property type="term" value="F:structural constituent of ribosome"/>
    <property type="evidence" value="ECO:0007669"/>
    <property type="project" value="InterPro"/>
</dbReference>
<dbReference type="GO" id="GO:0006412">
    <property type="term" value="P:translation"/>
    <property type="evidence" value="ECO:0007669"/>
    <property type="project" value="InterPro"/>
</dbReference>
<feature type="domain" description="Large ribosomal subunit protein uL30-like ferredoxin-like fold" evidence="6">
    <location>
        <begin position="35"/>
        <end position="85"/>
    </location>
</feature>
<keyword evidence="8" id="KW-1185">Reference proteome</keyword>
<evidence type="ECO:0000256" key="4">
    <source>
        <dbReference type="ARBA" id="ARBA00035281"/>
    </source>
</evidence>
<gene>
    <name evidence="7" type="ORF">P691DRAFT_810309</name>
</gene>
<organism evidence="7 8">
    <name type="scientific">Macrolepiota fuliginosa MF-IS2</name>
    <dbReference type="NCBI Taxonomy" id="1400762"/>
    <lineage>
        <taxon>Eukaryota</taxon>
        <taxon>Fungi</taxon>
        <taxon>Dikarya</taxon>
        <taxon>Basidiomycota</taxon>
        <taxon>Agaricomycotina</taxon>
        <taxon>Agaricomycetes</taxon>
        <taxon>Agaricomycetidae</taxon>
        <taxon>Agaricales</taxon>
        <taxon>Agaricineae</taxon>
        <taxon>Agaricaceae</taxon>
        <taxon>Macrolepiota</taxon>
    </lineage>
</organism>
<evidence type="ECO:0000256" key="5">
    <source>
        <dbReference type="SAM" id="MobiDB-lite"/>
    </source>
</evidence>
<dbReference type="Gene3D" id="3.30.1390.20">
    <property type="entry name" value="Ribosomal protein L30, ferredoxin-like fold domain"/>
    <property type="match status" value="1"/>
</dbReference>
<dbReference type="SUPFAM" id="SSF55129">
    <property type="entry name" value="Ribosomal protein L30p/L7e"/>
    <property type="match status" value="1"/>
</dbReference>
<sequence>MLARSFYARTLTTASTEPTPPTPSTKPEAAPLTHYKVTLRRSGISLGDKIKGTLEALGFHKRNQTVYHKHSSDIAGKILKVKELVEVENVPSNAVRSKWQQRQERKAVRGYKVVGSRRDTFMHI</sequence>
<dbReference type="OrthoDB" id="509901at2759"/>
<dbReference type="CDD" id="cd01658">
    <property type="entry name" value="Ribosomal_L30"/>
    <property type="match status" value="1"/>
</dbReference>
<dbReference type="EMBL" id="MU151104">
    <property type="protein sequence ID" value="KAF9450490.1"/>
    <property type="molecule type" value="Genomic_DNA"/>
</dbReference>
<feature type="region of interest" description="Disordered" evidence="5">
    <location>
        <begin position="9"/>
        <end position="29"/>
    </location>
</feature>
<accession>A0A9P6C649</accession>
<dbReference type="AlphaFoldDB" id="A0A9P6C649"/>
<dbReference type="Pfam" id="PF00327">
    <property type="entry name" value="Ribosomal_L30"/>
    <property type="match status" value="1"/>
</dbReference>
<reference evidence="7" key="1">
    <citation type="submission" date="2020-11" db="EMBL/GenBank/DDBJ databases">
        <authorList>
            <consortium name="DOE Joint Genome Institute"/>
            <person name="Ahrendt S."/>
            <person name="Riley R."/>
            <person name="Andreopoulos W."/>
            <person name="Labutti K."/>
            <person name="Pangilinan J."/>
            <person name="Ruiz-Duenas F.J."/>
            <person name="Barrasa J.M."/>
            <person name="Sanchez-Garcia M."/>
            <person name="Camarero S."/>
            <person name="Miyauchi S."/>
            <person name="Serrano A."/>
            <person name="Linde D."/>
            <person name="Babiker R."/>
            <person name="Drula E."/>
            <person name="Ayuso-Fernandez I."/>
            <person name="Pacheco R."/>
            <person name="Padilla G."/>
            <person name="Ferreira P."/>
            <person name="Barriuso J."/>
            <person name="Kellner H."/>
            <person name="Castanera R."/>
            <person name="Alfaro M."/>
            <person name="Ramirez L."/>
            <person name="Pisabarro A.G."/>
            <person name="Kuo A."/>
            <person name="Tritt A."/>
            <person name="Lipzen A."/>
            <person name="He G."/>
            <person name="Yan M."/>
            <person name="Ng V."/>
            <person name="Cullen D."/>
            <person name="Martin F."/>
            <person name="Rosso M.-N."/>
            <person name="Henrissat B."/>
            <person name="Hibbett D."/>
            <person name="Martinez A.T."/>
            <person name="Grigoriev I.V."/>
        </authorList>
    </citation>
    <scope>NUCLEOTIDE SEQUENCE</scope>
    <source>
        <strain evidence="7">MF-IS2</strain>
    </source>
</reference>
<dbReference type="InterPro" id="IPR036919">
    <property type="entry name" value="Ribo_uL30_ferredoxin-like_sf"/>
</dbReference>
<keyword evidence="2" id="KW-0689">Ribosomal protein</keyword>
<evidence type="ECO:0000259" key="6">
    <source>
        <dbReference type="Pfam" id="PF00327"/>
    </source>
</evidence>
<dbReference type="InterPro" id="IPR005996">
    <property type="entry name" value="Ribosomal_uL30_bac-type"/>
</dbReference>
<comment type="caution">
    <text evidence="7">The sequence shown here is derived from an EMBL/GenBank/DDBJ whole genome shotgun (WGS) entry which is preliminary data.</text>
</comment>
<dbReference type="Proteomes" id="UP000807342">
    <property type="component" value="Unassembled WGS sequence"/>
</dbReference>
<evidence type="ECO:0000256" key="1">
    <source>
        <dbReference type="ARBA" id="ARBA00007594"/>
    </source>
</evidence>
<protein>
    <recommendedName>
        <fullName evidence="4">Large ribosomal subunit protein uL30m</fullName>
    </recommendedName>
</protein>